<dbReference type="STRING" id="64702.SAMN05443377_10420"/>
<dbReference type="InterPro" id="IPR021555">
    <property type="entry name" value="DUF3000"/>
</dbReference>
<keyword evidence="3" id="KW-1185">Reference proteome</keyword>
<dbReference type="Proteomes" id="UP000198815">
    <property type="component" value="Unassembled WGS sequence"/>
</dbReference>
<organism evidence="2 3">
    <name type="scientific">Propionibacterium cyclohexanicum</name>
    <dbReference type="NCBI Taxonomy" id="64702"/>
    <lineage>
        <taxon>Bacteria</taxon>
        <taxon>Bacillati</taxon>
        <taxon>Actinomycetota</taxon>
        <taxon>Actinomycetes</taxon>
        <taxon>Propionibacteriales</taxon>
        <taxon>Propionibacteriaceae</taxon>
        <taxon>Propionibacterium</taxon>
    </lineage>
</organism>
<protein>
    <recommendedName>
        <fullName evidence="4">DUF3000 domain-containing protein</fullName>
    </recommendedName>
</protein>
<evidence type="ECO:0008006" key="4">
    <source>
        <dbReference type="Google" id="ProtNLM"/>
    </source>
</evidence>
<evidence type="ECO:0000256" key="1">
    <source>
        <dbReference type="SAM" id="MobiDB-lite"/>
    </source>
</evidence>
<feature type="region of interest" description="Disordered" evidence="1">
    <location>
        <begin position="189"/>
        <end position="208"/>
    </location>
</feature>
<dbReference type="OrthoDB" id="3210980at2"/>
<evidence type="ECO:0000313" key="2">
    <source>
        <dbReference type="EMBL" id="SER61982.1"/>
    </source>
</evidence>
<gene>
    <name evidence="2" type="ORF">SAMN05443377_10420</name>
</gene>
<dbReference type="Pfam" id="PF11452">
    <property type="entry name" value="DUF3000"/>
    <property type="match status" value="1"/>
</dbReference>
<evidence type="ECO:0000313" key="3">
    <source>
        <dbReference type="Proteomes" id="UP000198815"/>
    </source>
</evidence>
<dbReference type="AlphaFoldDB" id="A0A1H9QNF3"/>
<accession>A0A1H9QNF3</accession>
<dbReference type="RefSeq" id="WP_091967714.1">
    <property type="nucleotide sequence ID" value="NZ_FOGZ01000004.1"/>
</dbReference>
<name>A0A1H9QNF3_9ACTN</name>
<proteinExistence type="predicted"/>
<sequence length="208" mass="23044">MAADSDETAARQRFDSLVVAIEQFHWRADVSVQTIAAPQRLAEYSYALEADLGRHDEELGSGRLVMLHDPLGSDAWQGTHRLVSLVRADTDFELVTDPLIGEVGWSWFTEALDERKARYRAPAGTVTVVSSRFFGDMNTEPDRAEVEIRTSWTPVLDATTDITAHLAAWQALICHVAGLPPLPEGISPLIPRPWQGPSRDLGDELNNE</sequence>
<dbReference type="EMBL" id="FOGZ01000004">
    <property type="protein sequence ID" value="SER61982.1"/>
    <property type="molecule type" value="Genomic_DNA"/>
</dbReference>
<reference evidence="2 3" key="1">
    <citation type="submission" date="2016-10" db="EMBL/GenBank/DDBJ databases">
        <authorList>
            <person name="de Groot N.N."/>
        </authorList>
    </citation>
    <scope>NUCLEOTIDE SEQUENCE [LARGE SCALE GENOMIC DNA]</scope>
    <source>
        <strain evidence="2 3">DSM 16859</strain>
    </source>
</reference>